<name>A0A918RDX3_9ACTN</name>
<evidence type="ECO:0000256" key="1">
    <source>
        <dbReference type="SAM" id="MobiDB-lite"/>
    </source>
</evidence>
<gene>
    <name evidence="2" type="ORF">GCM10010389_34680</name>
</gene>
<evidence type="ECO:0000313" key="2">
    <source>
        <dbReference type="EMBL" id="GGZ93096.1"/>
    </source>
</evidence>
<organism evidence="2 3">
    <name type="scientific">Streptomyces echinoruber</name>
    <dbReference type="NCBI Taxonomy" id="68898"/>
    <lineage>
        <taxon>Bacteria</taxon>
        <taxon>Bacillati</taxon>
        <taxon>Actinomycetota</taxon>
        <taxon>Actinomycetes</taxon>
        <taxon>Kitasatosporales</taxon>
        <taxon>Streptomycetaceae</taxon>
        <taxon>Streptomyces</taxon>
    </lineage>
</organism>
<reference evidence="2" key="2">
    <citation type="submission" date="2020-09" db="EMBL/GenBank/DDBJ databases">
        <authorList>
            <person name="Sun Q."/>
            <person name="Ohkuma M."/>
        </authorList>
    </citation>
    <scope>NUCLEOTIDE SEQUENCE</scope>
    <source>
        <strain evidence="2">JCM 5016</strain>
    </source>
</reference>
<accession>A0A918RDX3</accession>
<proteinExistence type="predicted"/>
<reference evidence="2" key="1">
    <citation type="journal article" date="2014" name="Int. J. Syst. Evol. Microbiol.">
        <title>Complete genome sequence of Corynebacterium casei LMG S-19264T (=DSM 44701T), isolated from a smear-ripened cheese.</title>
        <authorList>
            <consortium name="US DOE Joint Genome Institute (JGI-PGF)"/>
            <person name="Walter F."/>
            <person name="Albersmeier A."/>
            <person name="Kalinowski J."/>
            <person name="Ruckert C."/>
        </authorList>
    </citation>
    <scope>NUCLEOTIDE SEQUENCE</scope>
    <source>
        <strain evidence="2">JCM 5016</strain>
    </source>
</reference>
<dbReference type="AlphaFoldDB" id="A0A918RDX3"/>
<dbReference type="EMBL" id="BMWH01000013">
    <property type="protein sequence ID" value="GGZ93096.1"/>
    <property type="molecule type" value="Genomic_DNA"/>
</dbReference>
<feature type="region of interest" description="Disordered" evidence="1">
    <location>
        <begin position="1"/>
        <end position="31"/>
    </location>
</feature>
<evidence type="ECO:0000313" key="3">
    <source>
        <dbReference type="Proteomes" id="UP000623010"/>
    </source>
</evidence>
<comment type="caution">
    <text evidence="2">The sequence shown here is derived from an EMBL/GenBank/DDBJ whole genome shotgun (WGS) entry which is preliminary data.</text>
</comment>
<protein>
    <submittedName>
        <fullName evidence="2">Uncharacterized protein</fullName>
    </submittedName>
</protein>
<keyword evidence="3" id="KW-1185">Reference proteome</keyword>
<sequence>MVPTTIASPPPLPLSDPPQAASTGASRPATAGSTKVLRFMLEFLQLSGPCIRQAGVVQPDTGKGAMFSR</sequence>
<dbReference type="Proteomes" id="UP000623010">
    <property type="component" value="Unassembled WGS sequence"/>
</dbReference>